<name>A0A4R2GYN0_9HYPH</name>
<dbReference type="GO" id="GO:0005737">
    <property type="term" value="C:cytoplasm"/>
    <property type="evidence" value="ECO:0007669"/>
    <property type="project" value="TreeGrafter"/>
</dbReference>
<dbReference type="RefSeq" id="WP_132002308.1">
    <property type="nucleotide sequence ID" value="NZ_JBHUNN010000002.1"/>
</dbReference>
<accession>A0A4R2GYN0</accession>
<dbReference type="NCBIfam" id="NF006559">
    <property type="entry name" value="PRK09060.1"/>
    <property type="match status" value="1"/>
</dbReference>
<evidence type="ECO:0000256" key="5">
    <source>
        <dbReference type="ARBA" id="ARBA00022801"/>
    </source>
</evidence>
<dbReference type="EMBL" id="SLWL01000001">
    <property type="protein sequence ID" value="TCO16207.1"/>
    <property type="molecule type" value="Genomic_DNA"/>
</dbReference>
<dbReference type="Pfam" id="PF01979">
    <property type="entry name" value="Amidohydro_1"/>
    <property type="match status" value="2"/>
</dbReference>
<comment type="similarity">
    <text evidence="3">Belongs to the metallo-dependent hydrolases superfamily. DHOase family. Class I DHOase subfamily.</text>
</comment>
<dbReference type="InterPro" id="IPR032466">
    <property type="entry name" value="Metal_Hydrolase"/>
</dbReference>
<dbReference type="PANTHER" id="PTHR43668">
    <property type="entry name" value="ALLANTOINASE"/>
    <property type="match status" value="1"/>
</dbReference>
<dbReference type="GO" id="GO:0046872">
    <property type="term" value="F:metal ion binding"/>
    <property type="evidence" value="ECO:0007669"/>
    <property type="project" value="UniProtKB-KW"/>
</dbReference>
<evidence type="ECO:0000256" key="3">
    <source>
        <dbReference type="ARBA" id="ARBA00010286"/>
    </source>
</evidence>
<evidence type="ECO:0000313" key="8">
    <source>
        <dbReference type="Proteomes" id="UP000294881"/>
    </source>
</evidence>
<dbReference type="PANTHER" id="PTHR43668:SF4">
    <property type="entry name" value="ALLANTOINASE"/>
    <property type="match status" value="1"/>
</dbReference>
<dbReference type="NCBIfam" id="TIGR00857">
    <property type="entry name" value="pyrC_multi"/>
    <property type="match status" value="1"/>
</dbReference>
<dbReference type="InterPro" id="IPR050138">
    <property type="entry name" value="DHOase/Allantoinase_Hydrolase"/>
</dbReference>
<dbReference type="InterPro" id="IPR002195">
    <property type="entry name" value="Dihydroorotase_CS"/>
</dbReference>
<evidence type="ECO:0000313" key="7">
    <source>
        <dbReference type="EMBL" id="TCO16207.1"/>
    </source>
</evidence>
<dbReference type="GO" id="GO:0004038">
    <property type="term" value="F:allantoinase activity"/>
    <property type="evidence" value="ECO:0007669"/>
    <property type="project" value="TreeGrafter"/>
</dbReference>
<keyword evidence="5" id="KW-0378">Hydrolase</keyword>
<evidence type="ECO:0000256" key="2">
    <source>
        <dbReference type="ARBA" id="ARBA00002368"/>
    </source>
</evidence>
<dbReference type="Proteomes" id="UP000294881">
    <property type="component" value="Unassembled WGS sequence"/>
</dbReference>
<comment type="caution">
    <text evidence="7">The sequence shown here is derived from an EMBL/GenBank/DDBJ whole genome shotgun (WGS) entry which is preliminary data.</text>
</comment>
<sequence length="445" mass="48280">MADIYDLVLAGGNVVNQDGEGVRDVAVRDGRIVHIGAVDPSKAGRVIDCRGLTVLPGVIDTQVHFREPGLDHKEDLETGSRAAVMGGVTAVFEMPNTNPQTVTAEALADKVRRGHHRMHCDFAFWVGGTHDNAAEIPELERLPGAAGIKVFMGSSTGDLLVEDDEGVGRILRQTRRRAAFHSEDEMMLRERKDLRVPGDPSSHPVWRSAEVALRCTERLVRIARNEGAAIHVLHISTADEMRFLAGCKDVASCEVTPHHLTLAGPEAYDRLGTLVQMNPPVRDAAHRAGIWEGVTQGVADILGSDHAPHTLEEKAKAYPDSPSGMTGVQTLVPTMLNHVAEGRMTLARFVDMTSAGPARLFGIARKGRIAVGYDADFTVVDLKRTETIRNSWIASRCAWTPYDGVSVTGWPVGAVVRGHVVMWEGELTTPSQGETVRFTQALPRG</sequence>
<proteinExistence type="inferred from homology"/>
<dbReference type="Gene3D" id="3.20.20.140">
    <property type="entry name" value="Metal-dependent hydrolases"/>
    <property type="match status" value="1"/>
</dbReference>
<protein>
    <submittedName>
        <fullName evidence="7">Dihydroorotase</fullName>
    </submittedName>
</protein>
<comment type="function">
    <text evidence="2">Catalyzes the reversible cyclization of carbamoyl aspartate to dihydroorotate.</text>
</comment>
<dbReference type="InterPro" id="IPR006680">
    <property type="entry name" value="Amidohydro-rel"/>
</dbReference>
<keyword evidence="4" id="KW-0479">Metal-binding</keyword>
<reference evidence="7 8" key="1">
    <citation type="submission" date="2019-03" db="EMBL/GenBank/DDBJ databases">
        <title>Genomic Encyclopedia of Type Strains, Phase IV (KMG-IV): sequencing the most valuable type-strain genomes for metagenomic binning, comparative biology and taxonomic classification.</title>
        <authorList>
            <person name="Goeker M."/>
        </authorList>
    </citation>
    <scope>NUCLEOTIDE SEQUENCE [LARGE SCALE GENOMIC DNA]</scope>
    <source>
        <strain evidence="7 8">DSM 22958</strain>
    </source>
</reference>
<dbReference type="CDD" id="cd01318">
    <property type="entry name" value="DHOase_IIb"/>
    <property type="match status" value="1"/>
</dbReference>
<dbReference type="SUPFAM" id="SSF51338">
    <property type="entry name" value="Composite domain of metallo-dependent hydrolases"/>
    <property type="match status" value="1"/>
</dbReference>
<evidence type="ECO:0000256" key="4">
    <source>
        <dbReference type="ARBA" id="ARBA00022723"/>
    </source>
</evidence>
<dbReference type="GO" id="GO:0006145">
    <property type="term" value="P:purine nucleobase catabolic process"/>
    <property type="evidence" value="ECO:0007669"/>
    <property type="project" value="TreeGrafter"/>
</dbReference>
<feature type="domain" description="Amidohydrolase-related" evidence="6">
    <location>
        <begin position="53"/>
        <end position="127"/>
    </location>
</feature>
<organism evidence="7 8">
    <name type="scientific">Camelimonas lactis</name>
    <dbReference type="NCBI Taxonomy" id="659006"/>
    <lineage>
        <taxon>Bacteria</taxon>
        <taxon>Pseudomonadati</taxon>
        <taxon>Pseudomonadota</taxon>
        <taxon>Alphaproteobacteria</taxon>
        <taxon>Hyphomicrobiales</taxon>
        <taxon>Chelatococcaceae</taxon>
        <taxon>Camelimonas</taxon>
    </lineage>
</organism>
<keyword evidence="8" id="KW-1185">Reference proteome</keyword>
<dbReference type="InterPro" id="IPR011059">
    <property type="entry name" value="Metal-dep_hydrolase_composite"/>
</dbReference>
<evidence type="ECO:0000256" key="1">
    <source>
        <dbReference type="ARBA" id="ARBA00001947"/>
    </source>
</evidence>
<dbReference type="AlphaFoldDB" id="A0A4R2GYN0"/>
<feature type="domain" description="Amidohydrolase-related" evidence="6">
    <location>
        <begin position="284"/>
        <end position="421"/>
    </location>
</feature>
<dbReference type="Gene3D" id="2.30.40.10">
    <property type="entry name" value="Urease, subunit C, domain 1"/>
    <property type="match status" value="1"/>
</dbReference>
<evidence type="ECO:0000259" key="6">
    <source>
        <dbReference type="Pfam" id="PF01979"/>
    </source>
</evidence>
<dbReference type="SUPFAM" id="SSF51556">
    <property type="entry name" value="Metallo-dependent hydrolases"/>
    <property type="match status" value="1"/>
</dbReference>
<dbReference type="PROSITE" id="PS00483">
    <property type="entry name" value="DIHYDROOROTASE_2"/>
    <property type="match status" value="1"/>
</dbReference>
<dbReference type="OrthoDB" id="9775759at2"/>
<comment type="cofactor">
    <cofactor evidence="1">
        <name>Zn(2+)</name>
        <dbReference type="ChEBI" id="CHEBI:29105"/>
    </cofactor>
</comment>
<gene>
    <name evidence="7" type="ORF">EV666_101460</name>
</gene>